<dbReference type="PANTHER" id="PTHR12561">
    <property type="entry name" value="LIPOATE-PROTEIN LIGASE"/>
    <property type="match status" value="1"/>
</dbReference>
<gene>
    <name evidence="3" type="ORF">PJIAN_490</name>
</gene>
<sequence>MICINNPYTDPYFNIAAEKYLLRHSSADVFMMWQNEPSVIIGKHQNVQTEVNLDFADQHRIKIGRRISGGGAVYNDLGNVNLTFIESNKKPDFNKYPQLIIDFLATIGVHAQPDKRLGLTINGLKISGSAQYIYKDRTLFHASLLFSTDLFVLEKVLDSPETDPRIYLRSVKSPVTNISEHLSVSMKTEQFKQLIMKHFSGENYLLNNQDITEIERLKMNNNDNIRY</sequence>
<dbReference type="Proteomes" id="UP000076586">
    <property type="component" value="Unassembled WGS sequence"/>
</dbReference>
<evidence type="ECO:0000259" key="2">
    <source>
        <dbReference type="PROSITE" id="PS51733"/>
    </source>
</evidence>
<dbReference type="InterPro" id="IPR004562">
    <property type="entry name" value="LipoylTrfase_LipoateP_Ligase"/>
</dbReference>
<reference evidence="4" key="2">
    <citation type="journal article" date="2017" name="Genome Announc.">
        <title>Draft genome sequence of Paludibacter jiangxiensis NM7(T), a propionate-producing fermentative bacterium.</title>
        <authorList>
            <person name="Qiu Y.-L."/>
            <person name="Tourlousse D.M."/>
            <person name="Matsuura N."/>
            <person name="Ohashi A."/>
            <person name="Sekiguchi Y."/>
        </authorList>
    </citation>
    <scope>NUCLEOTIDE SEQUENCE [LARGE SCALE GENOMIC DNA]</scope>
    <source>
        <strain evidence="4">NM7</strain>
    </source>
</reference>
<dbReference type="PROSITE" id="PS51733">
    <property type="entry name" value="BPL_LPL_CATALYTIC"/>
    <property type="match status" value="1"/>
</dbReference>
<dbReference type="GO" id="GO:0009249">
    <property type="term" value="P:protein lipoylation"/>
    <property type="evidence" value="ECO:0007669"/>
    <property type="project" value="InterPro"/>
</dbReference>
<dbReference type="EMBL" id="BDCR01000004">
    <property type="protein sequence ID" value="GAT63551.1"/>
    <property type="molecule type" value="Genomic_DNA"/>
</dbReference>
<name>A0A171AD81_9BACT</name>
<dbReference type="STRING" id="681398.PJIAN_490"/>
<proteinExistence type="predicted"/>
<keyword evidence="3" id="KW-0436">Ligase</keyword>
<dbReference type="SUPFAM" id="SSF55681">
    <property type="entry name" value="Class II aaRS and biotin synthetases"/>
    <property type="match status" value="1"/>
</dbReference>
<feature type="domain" description="BPL/LPL catalytic" evidence="2">
    <location>
        <begin position="24"/>
        <end position="207"/>
    </location>
</feature>
<dbReference type="AlphaFoldDB" id="A0A171AD81"/>
<accession>A0A171AD81</accession>
<dbReference type="UniPathway" id="UPA00537">
    <property type="reaction ID" value="UER00595"/>
</dbReference>
<dbReference type="InterPro" id="IPR045864">
    <property type="entry name" value="aa-tRNA-synth_II/BPL/LPL"/>
</dbReference>
<protein>
    <submittedName>
        <fullName evidence="3">Lipoate-protein ligase A</fullName>
    </submittedName>
</protein>
<comment type="pathway">
    <text evidence="1">Protein modification; protein lipoylation via exogenous pathway; protein N(6)-(lipoyl)lysine from lipoate: step 2/2.</text>
</comment>
<dbReference type="GO" id="GO:0017118">
    <property type="term" value="F:lipoyltransferase activity"/>
    <property type="evidence" value="ECO:0007669"/>
    <property type="project" value="TreeGrafter"/>
</dbReference>
<comment type="caution">
    <text evidence="3">The sequence shown here is derived from an EMBL/GenBank/DDBJ whole genome shotgun (WGS) entry which is preliminary data.</text>
</comment>
<dbReference type="Gene3D" id="3.30.930.10">
    <property type="entry name" value="Bira Bifunctional Protein, Domain 2"/>
    <property type="match status" value="1"/>
</dbReference>
<dbReference type="RefSeq" id="WP_084252384.1">
    <property type="nucleotide sequence ID" value="NZ_BDCR01000004.1"/>
</dbReference>
<evidence type="ECO:0000313" key="4">
    <source>
        <dbReference type="Proteomes" id="UP000076586"/>
    </source>
</evidence>
<dbReference type="OrthoDB" id="9787898at2"/>
<keyword evidence="4" id="KW-1185">Reference proteome</keyword>
<dbReference type="PANTHER" id="PTHR12561:SF3">
    <property type="entry name" value="LIPOYLTRANSFERASE 1, MITOCHONDRIAL"/>
    <property type="match status" value="1"/>
</dbReference>
<dbReference type="GO" id="GO:0016874">
    <property type="term" value="F:ligase activity"/>
    <property type="evidence" value="ECO:0007669"/>
    <property type="project" value="UniProtKB-KW"/>
</dbReference>
<evidence type="ECO:0000313" key="3">
    <source>
        <dbReference type="EMBL" id="GAT63551.1"/>
    </source>
</evidence>
<dbReference type="Pfam" id="PF21948">
    <property type="entry name" value="LplA-B_cat"/>
    <property type="match status" value="1"/>
</dbReference>
<dbReference type="GO" id="GO:0005737">
    <property type="term" value="C:cytoplasm"/>
    <property type="evidence" value="ECO:0007669"/>
    <property type="project" value="TreeGrafter"/>
</dbReference>
<dbReference type="InterPro" id="IPR004143">
    <property type="entry name" value="BPL_LPL_catalytic"/>
</dbReference>
<reference evidence="4" key="1">
    <citation type="submission" date="2016-04" db="EMBL/GenBank/DDBJ databases">
        <title>Draft genome sequence of Paludibacter jiangxiensis strain NM7.</title>
        <authorList>
            <person name="Qiu Y."/>
            <person name="Matsuura N."/>
            <person name="Ohashi A."/>
            <person name="Tourlousse M.D."/>
            <person name="Sekiguchi Y."/>
        </authorList>
    </citation>
    <scope>NUCLEOTIDE SEQUENCE [LARGE SCALE GENOMIC DNA]</scope>
    <source>
        <strain evidence="4">NM7</strain>
    </source>
</reference>
<evidence type="ECO:0000256" key="1">
    <source>
        <dbReference type="ARBA" id="ARBA00005085"/>
    </source>
</evidence>
<dbReference type="CDD" id="cd16443">
    <property type="entry name" value="LplA"/>
    <property type="match status" value="1"/>
</dbReference>
<organism evidence="3 4">
    <name type="scientific">Paludibacter jiangxiensis</name>
    <dbReference type="NCBI Taxonomy" id="681398"/>
    <lineage>
        <taxon>Bacteria</taxon>
        <taxon>Pseudomonadati</taxon>
        <taxon>Bacteroidota</taxon>
        <taxon>Bacteroidia</taxon>
        <taxon>Bacteroidales</taxon>
        <taxon>Paludibacteraceae</taxon>
        <taxon>Paludibacter</taxon>
    </lineage>
</organism>